<name>A0A1I3XZX6_9PROT</name>
<gene>
    <name evidence="2" type="ORF">SAMN05216302_1002142</name>
</gene>
<sequence>MANQKKALLTISPCTVSSNGKISVDRSRKKFEALINPSGYEHTLSLRYSKNKVLGQPGTETKYDVSHPEKIVLRELVIDGTGVVKSSNNQTVSVKNQIELLKNVVYTYVGSKHEAPIVQLTWGSFLFYGRVESLKFDYTLFKPNGVPLRAKVTLTFTEYQSSEEIAKEADNQSPDLTHQVEVKAGDTLPLLCYRIYQDCAFYPEVARVNNLMHFRDLKPGMQLLFPPLN</sequence>
<dbReference type="Proteomes" id="UP000199533">
    <property type="component" value="Unassembled WGS sequence"/>
</dbReference>
<feature type="domain" description="Contractile injection system tube protein N-terminal" evidence="1">
    <location>
        <begin position="26"/>
        <end position="165"/>
    </location>
</feature>
<evidence type="ECO:0000259" key="1">
    <source>
        <dbReference type="Pfam" id="PF19266"/>
    </source>
</evidence>
<organism evidence="2 3">
    <name type="scientific">Nitrosomonas aestuarii</name>
    <dbReference type="NCBI Taxonomy" id="52441"/>
    <lineage>
        <taxon>Bacteria</taxon>
        <taxon>Pseudomonadati</taxon>
        <taxon>Pseudomonadota</taxon>
        <taxon>Betaproteobacteria</taxon>
        <taxon>Nitrosomonadales</taxon>
        <taxon>Nitrosomonadaceae</taxon>
        <taxon>Nitrosomonas</taxon>
    </lineage>
</organism>
<dbReference type="OrthoDB" id="9815939at2"/>
<dbReference type="InterPro" id="IPR045361">
    <property type="entry name" value="CIS_tube_prot_N"/>
</dbReference>
<dbReference type="RefSeq" id="WP_090696894.1">
    <property type="nucleotide sequence ID" value="NZ_FOSP01000002.1"/>
</dbReference>
<reference evidence="3" key="1">
    <citation type="submission" date="2016-10" db="EMBL/GenBank/DDBJ databases">
        <authorList>
            <person name="Varghese N."/>
            <person name="Submissions S."/>
        </authorList>
    </citation>
    <scope>NUCLEOTIDE SEQUENCE [LARGE SCALE GENOMIC DNA]</scope>
    <source>
        <strain evidence="3">Nm69</strain>
    </source>
</reference>
<protein>
    <recommendedName>
        <fullName evidence="1">Contractile injection system tube protein N-terminal domain-containing protein</fullName>
    </recommendedName>
</protein>
<proteinExistence type="predicted"/>
<keyword evidence="3" id="KW-1185">Reference proteome</keyword>
<evidence type="ECO:0000313" key="2">
    <source>
        <dbReference type="EMBL" id="SFK24546.1"/>
    </source>
</evidence>
<dbReference type="AlphaFoldDB" id="A0A1I3XZX6"/>
<dbReference type="Pfam" id="PF19266">
    <property type="entry name" value="CIS_tube"/>
    <property type="match status" value="1"/>
</dbReference>
<accession>A0A1I3XZX6</accession>
<dbReference type="EMBL" id="FOSP01000002">
    <property type="protein sequence ID" value="SFK24546.1"/>
    <property type="molecule type" value="Genomic_DNA"/>
</dbReference>
<dbReference type="STRING" id="52441.SAMN05216302_1002142"/>
<evidence type="ECO:0000313" key="3">
    <source>
        <dbReference type="Proteomes" id="UP000199533"/>
    </source>
</evidence>